<protein>
    <submittedName>
        <fullName evidence="1">Uncharacterized protein</fullName>
    </submittedName>
</protein>
<reference evidence="1 2" key="1">
    <citation type="submission" date="2020-08" db="EMBL/GenBank/DDBJ databases">
        <title>Genomic Encyclopedia of Type Strains, Phase IV (KMG-IV): sequencing the most valuable type-strain genomes for metagenomic binning, comparative biology and taxonomic classification.</title>
        <authorList>
            <person name="Goeker M."/>
        </authorList>
    </citation>
    <scope>NUCLEOTIDE SEQUENCE [LARGE SCALE GENOMIC DNA]</scope>
    <source>
        <strain evidence="1 2">DSM 29514</strain>
    </source>
</reference>
<dbReference type="EMBL" id="JACIEC010000001">
    <property type="protein sequence ID" value="MBB4142342.1"/>
    <property type="molecule type" value="Genomic_DNA"/>
</dbReference>
<sequence length="119" mass="12907">MPFEIIVVAGPDFISDAARQAWEDAQLKLIGPLGAEELDDTAAARCGGVLLDLGLDAGVLYALSERLLRLSTPFLFVINSKNTPSRVQPFLLNECEEDMRNIVDALALDGVDVSTRPLH</sequence>
<comment type="caution">
    <text evidence="1">The sequence shown here is derived from an EMBL/GenBank/DDBJ whole genome shotgun (WGS) entry which is preliminary data.</text>
</comment>
<evidence type="ECO:0000313" key="2">
    <source>
        <dbReference type="Proteomes" id="UP000519897"/>
    </source>
</evidence>
<keyword evidence="2" id="KW-1185">Reference proteome</keyword>
<name>A0A7W6LFJ1_9HYPH</name>
<evidence type="ECO:0000313" key="1">
    <source>
        <dbReference type="EMBL" id="MBB4142342.1"/>
    </source>
</evidence>
<organism evidence="1 2">
    <name type="scientific">Rhizobium rhizoryzae</name>
    <dbReference type="NCBI Taxonomy" id="451876"/>
    <lineage>
        <taxon>Bacteria</taxon>
        <taxon>Pseudomonadati</taxon>
        <taxon>Pseudomonadota</taxon>
        <taxon>Alphaproteobacteria</taxon>
        <taxon>Hyphomicrobiales</taxon>
        <taxon>Rhizobiaceae</taxon>
        <taxon>Rhizobium/Agrobacterium group</taxon>
        <taxon>Rhizobium</taxon>
    </lineage>
</organism>
<dbReference type="RefSeq" id="WP_156379166.1">
    <property type="nucleotide sequence ID" value="NZ_CP049250.1"/>
</dbReference>
<proteinExistence type="predicted"/>
<dbReference type="AlphaFoldDB" id="A0A7W6LFJ1"/>
<accession>A0A7W6LFJ1</accession>
<gene>
    <name evidence="1" type="ORF">GGQ72_000841</name>
</gene>
<dbReference type="Proteomes" id="UP000519897">
    <property type="component" value="Unassembled WGS sequence"/>
</dbReference>